<feature type="transmembrane region" description="Helical" evidence="2">
    <location>
        <begin position="311"/>
        <end position="336"/>
    </location>
</feature>
<dbReference type="InterPro" id="IPR016024">
    <property type="entry name" value="ARM-type_fold"/>
</dbReference>
<feature type="transmembrane region" description="Helical" evidence="2">
    <location>
        <begin position="280"/>
        <end position="305"/>
    </location>
</feature>
<evidence type="ECO:0000313" key="4">
    <source>
        <dbReference type="Proteomes" id="UP000590749"/>
    </source>
</evidence>
<name>A0A7W5FIC9_9ACTN</name>
<keyword evidence="2" id="KW-1133">Transmembrane helix</keyword>
<keyword evidence="4" id="KW-1185">Reference proteome</keyword>
<evidence type="ECO:0000256" key="2">
    <source>
        <dbReference type="SAM" id="Phobius"/>
    </source>
</evidence>
<feature type="transmembrane region" description="Helical" evidence="2">
    <location>
        <begin position="803"/>
        <end position="822"/>
    </location>
</feature>
<proteinExistence type="predicted"/>
<keyword evidence="1" id="KW-0175">Coiled coil</keyword>
<reference evidence="3 4" key="1">
    <citation type="submission" date="2020-08" db="EMBL/GenBank/DDBJ databases">
        <title>Genomic Encyclopedia of Type Strains, Phase III (KMG-III): the genomes of soil and plant-associated and newly described type strains.</title>
        <authorList>
            <person name="Whitman W."/>
        </authorList>
    </citation>
    <scope>NUCLEOTIDE SEQUENCE [LARGE SCALE GENOMIC DNA]</scope>
    <source>
        <strain evidence="3 4">CECT 3287</strain>
    </source>
</reference>
<gene>
    <name evidence="3" type="ORF">FHR83_007108</name>
</gene>
<accession>A0A7W5FIC9</accession>
<keyword evidence="2" id="KW-0472">Membrane</keyword>
<feature type="transmembrane region" description="Helical" evidence="2">
    <location>
        <begin position="635"/>
        <end position="658"/>
    </location>
</feature>
<feature type="transmembrane region" description="Helical" evidence="2">
    <location>
        <begin position="664"/>
        <end position="687"/>
    </location>
</feature>
<sequence length="1176" mass="122126">MPSGELIGRLKVKILPDTSEFKARAQRQLNNIEDDLDDMEVTIHARVDDEGVEKDAEAAERKAQNAVDGITIKVDLDSEDSIRQAMKRLDNEMKKVTADFELPVTLDEQGIKDAQKVLQEKLQVHIEADNAEYAQLKERIQDYLSGIKIRPDLDEGAKDRAFREIETLMLRVDKIRATITPSVDDRARDQAEREIKDLEDKVKKIRATIEPELQDSAPAIARLAALTRDRFVKIIPEVSEAAAAKVSATLAALSGARAVTDMFNELWTSISNLDKAAPKIAALSLAVAGLGASGIASVSNMAALAASLAQIGAVALTLPGTIGAFAIGLGTTYAALKDFNKVVPDAKAHLSELQDVISGNFWEKAKAPFQELVDGLLPQFSAGVSETATALGGFFGSLATSLNGTFDGALTGMFTDLNESIATASTSTDAIAQTMLVLGEIGASYLPQLAGWFVNLANAAAVWLTVAQQDGSLKGWVDNGIQALADLWSSLVSVVSILNSIATAAQNAGGSGLSQLADGLSSIADAAASPAFQGGLTEVFASAHQAMDLIATRSGPAVKGLFASLGDTVSTVLPIVGASIGTLLNGLANGLSSGAAQTGTVQFFNGIANAVTALEPALTPLGTAFGMLMGTLGTFIGAVGDPLSILLGTMASAFMALAPAINPLIAVLGAGLSAAMSALAPVIMQVVTAFSQMVSGGLITTLQTVFTSLTPVIGTVGQVFGTILVAALQAIAPLLPIIANLFATMAPIIANLMTSLAPLVTQILAALGPALVTVMTALTPVVALVLQIATAVLGPILQAVGQVAAEALPHLASALSGLFAAIQPVLQALLVVVDVLMVVLAPAIGFVASVLINSLIGAINGVKDVFEGAVMFLTGMWDMFAGFFTGDWDRMWSGIKAQFEGIWNLIVGAFGIFMNIGILGVAGKVLNSIKAAFKVGFEAVEGAVKAILNSLRTGFDDTMNGLLNGGRSRLTSIRTAFSDAWTAIKTACTEAFDKLRTAFTEGVDSARDEVGKLPNKITSALSGLATLLVGAGRDVISGFLQGLKDTWGSVESWFAAKTAQIKDLKGPESVDKVLLYDAGQLVMGGFLKGLESGYDDVRKSLKGFTAEVGGTQFLPPTVGDMSASSSMALMRAASASGGDASVATQRILNYYAAPGSSISAEDDLFAAANRARMASW</sequence>
<dbReference type="EMBL" id="JACHXF010000018">
    <property type="protein sequence ID" value="MBB3099402.1"/>
    <property type="molecule type" value="Genomic_DNA"/>
</dbReference>
<dbReference type="RefSeq" id="WP_183225454.1">
    <property type="nucleotide sequence ID" value="NZ_BMPW01000021.1"/>
</dbReference>
<feature type="transmembrane region" description="Helical" evidence="2">
    <location>
        <begin position="905"/>
        <end position="926"/>
    </location>
</feature>
<dbReference type="SUPFAM" id="SSF48371">
    <property type="entry name" value="ARM repeat"/>
    <property type="match status" value="1"/>
</dbReference>
<dbReference type="Proteomes" id="UP000590749">
    <property type="component" value="Unassembled WGS sequence"/>
</dbReference>
<feature type="coiled-coil region" evidence="1">
    <location>
        <begin position="79"/>
        <end position="139"/>
    </location>
</feature>
<feature type="transmembrane region" description="Helical" evidence="2">
    <location>
        <begin position="777"/>
        <end position="796"/>
    </location>
</feature>
<dbReference type="Gene3D" id="1.20.120.20">
    <property type="entry name" value="Apolipoprotein"/>
    <property type="match status" value="1"/>
</dbReference>
<protein>
    <submittedName>
        <fullName evidence="3">Phage-related protein</fullName>
    </submittedName>
</protein>
<evidence type="ECO:0000313" key="3">
    <source>
        <dbReference type="EMBL" id="MBB3099402.1"/>
    </source>
</evidence>
<organism evidence="3 4">
    <name type="scientific">Actinoplanes campanulatus</name>
    <dbReference type="NCBI Taxonomy" id="113559"/>
    <lineage>
        <taxon>Bacteria</taxon>
        <taxon>Bacillati</taxon>
        <taxon>Actinomycetota</taxon>
        <taxon>Actinomycetes</taxon>
        <taxon>Micromonosporales</taxon>
        <taxon>Micromonosporaceae</taxon>
        <taxon>Actinoplanes</taxon>
    </lineage>
</organism>
<comment type="caution">
    <text evidence="3">The sequence shown here is derived from an EMBL/GenBank/DDBJ whole genome shotgun (WGS) entry which is preliminary data.</text>
</comment>
<feature type="transmembrane region" description="Helical" evidence="2">
    <location>
        <begin position="828"/>
        <end position="853"/>
    </location>
</feature>
<keyword evidence="2" id="KW-0812">Transmembrane</keyword>
<evidence type="ECO:0000256" key="1">
    <source>
        <dbReference type="SAM" id="Coils"/>
    </source>
</evidence>
<dbReference type="AlphaFoldDB" id="A0A7W5FIC9"/>
<feature type="transmembrane region" description="Helical" evidence="2">
    <location>
        <begin position="865"/>
        <end position="885"/>
    </location>
</feature>